<dbReference type="Gene3D" id="1.10.510.10">
    <property type="entry name" value="Transferase(Phosphotransferase) domain 1"/>
    <property type="match status" value="1"/>
</dbReference>
<organism evidence="22 23">
    <name type="scientific">Heracleum sosnowskyi</name>
    <dbReference type="NCBI Taxonomy" id="360622"/>
    <lineage>
        <taxon>Eukaryota</taxon>
        <taxon>Viridiplantae</taxon>
        <taxon>Streptophyta</taxon>
        <taxon>Embryophyta</taxon>
        <taxon>Tracheophyta</taxon>
        <taxon>Spermatophyta</taxon>
        <taxon>Magnoliopsida</taxon>
        <taxon>eudicotyledons</taxon>
        <taxon>Gunneridae</taxon>
        <taxon>Pentapetalae</taxon>
        <taxon>asterids</taxon>
        <taxon>campanulids</taxon>
        <taxon>Apiales</taxon>
        <taxon>Apiaceae</taxon>
        <taxon>Apioideae</taxon>
        <taxon>apioid superclade</taxon>
        <taxon>Tordylieae</taxon>
        <taxon>Tordyliinae</taxon>
        <taxon>Heracleum</taxon>
    </lineage>
</organism>
<evidence type="ECO:0000256" key="14">
    <source>
        <dbReference type="ARBA" id="ARBA00022989"/>
    </source>
</evidence>
<evidence type="ECO:0000256" key="17">
    <source>
        <dbReference type="ARBA" id="ARBA00023180"/>
    </source>
</evidence>
<evidence type="ECO:0000256" key="5">
    <source>
        <dbReference type="ARBA" id="ARBA00022475"/>
    </source>
</evidence>
<dbReference type="InterPro" id="IPR011009">
    <property type="entry name" value="Kinase-like_dom_sf"/>
</dbReference>
<reference evidence="22" key="2">
    <citation type="submission" date="2023-05" db="EMBL/GenBank/DDBJ databases">
        <authorList>
            <person name="Schelkunov M.I."/>
        </authorList>
    </citation>
    <scope>NUCLEOTIDE SEQUENCE</scope>
    <source>
        <strain evidence="22">Hsosn_3</strain>
        <tissue evidence="22">Leaf</tissue>
    </source>
</reference>
<keyword evidence="11 18" id="KW-0547">Nucleotide-binding</keyword>
<evidence type="ECO:0000256" key="11">
    <source>
        <dbReference type="ARBA" id="ARBA00022741"/>
    </source>
</evidence>
<evidence type="ECO:0000256" key="16">
    <source>
        <dbReference type="ARBA" id="ARBA00023170"/>
    </source>
</evidence>
<evidence type="ECO:0000259" key="21">
    <source>
        <dbReference type="PROSITE" id="PS50011"/>
    </source>
</evidence>
<keyword evidence="6" id="KW-0723">Serine/threonine-protein kinase</keyword>
<dbReference type="Gene3D" id="2.60.120.200">
    <property type="match status" value="1"/>
</dbReference>
<reference evidence="22" key="1">
    <citation type="submission" date="2023-02" db="EMBL/GenBank/DDBJ databases">
        <title>Genome of toxic invasive species Heracleum sosnowskyi carries increased number of genes despite the absence of recent whole-genome duplications.</title>
        <authorList>
            <person name="Schelkunov M."/>
            <person name="Shtratnikova V."/>
            <person name="Makarenko M."/>
            <person name="Klepikova A."/>
            <person name="Omelchenko D."/>
            <person name="Novikova G."/>
            <person name="Obukhova E."/>
            <person name="Bogdanov V."/>
            <person name="Penin A."/>
            <person name="Logacheva M."/>
        </authorList>
    </citation>
    <scope>NUCLEOTIDE SEQUENCE</scope>
    <source>
        <strain evidence="22">Hsosn_3</strain>
        <tissue evidence="22">Leaf</tissue>
    </source>
</reference>
<evidence type="ECO:0000256" key="8">
    <source>
        <dbReference type="ARBA" id="ARBA00022692"/>
    </source>
</evidence>
<dbReference type="CDD" id="cd14066">
    <property type="entry name" value="STKc_IRAK"/>
    <property type="match status" value="1"/>
</dbReference>
<evidence type="ECO:0000256" key="12">
    <source>
        <dbReference type="ARBA" id="ARBA00022777"/>
    </source>
</evidence>
<keyword evidence="14 19" id="KW-1133">Transmembrane helix</keyword>
<dbReference type="InterPro" id="IPR050528">
    <property type="entry name" value="L-type_Lectin-RKs"/>
</dbReference>
<dbReference type="FunFam" id="1.10.510.10:FF:001026">
    <property type="entry name" value="probable L-type lectin-domain containing receptor kinase S.5"/>
    <property type="match status" value="1"/>
</dbReference>
<evidence type="ECO:0000256" key="3">
    <source>
        <dbReference type="ARBA" id="ARBA00010217"/>
    </source>
</evidence>
<name>A0AAD8MFG1_9APIA</name>
<sequence length="661" mass="73236">MLFLVLLLFGLLTQTYSLMDPFTFSFPSFDSSSCGNGSNLICMGSVTVSNGSLCLTPDPKQQLAVESTTFMVGRVLYKHPVLAWPAFFSTTFTVVILPEPDSKGGDGMSFIMAQDDKPSPAESFGSFLGILDPSTQGGALSQLAVELDTYKNEGELDGNHVAIDTTSVVDPVSVKTLNRSGIDLKSGREIRVRITYDGYNKIISIDLAYAGNPLVNFLNYSIIMRDTVPNHVYVGFTASTGTWSETHRVLNWNFTSYELPLDSLTKNGLKRDKTKMFVIIIIPIFVGLLVVAAIASPLALKAIQRNNERNIRKEDMENMTRNAANAPRIFTYRQLSKATHHFSRERLLGSGGFGSVYQGVLPDRTTIAVKKISATSTQGEKEYLAEICTIGRLRHKNLVQLQGWCHERDQLLLVYEYMSNGSLDKFIGKCFLNWKTRYQILNGLASVLVYLHEECGVPVVHRDVKPNNIMLDSDFNPHLGDFGLARLLQTDSYVTTMVAGTPGYLAPEVSFTGRATTESDVYSFGMVVLEIVCGRRSRGIMEENSLVDSVWNVYEKGELLKCVDQKLEGNYCEEQVKRSLVVGLACLHPDFMLRPRMRKVVQILMNESEPLMKLPESRPSAICVSLYSSSNSTTCFGSNVATGNIGSMESMPDEMTVVYDG</sequence>
<evidence type="ECO:0000256" key="2">
    <source>
        <dbReference type="ARBA" id="ARBA00008536"/>
    </source>
</evidence>
<dbReference type="PROSITE" id="PS00307">
    <property type="entry name" value="LECTIN_LEGUME_BETA"/>
    <property type="match status" value="1"/>
</dbReference>
<keyword evidence="13 18" id="KW-0067">ATP-binding</keyword>
<keyword evidence="5" id="KW-1003">Cell membrane</keyword>
<feature type="signal peptide" evidence="20">
    <location>
        <begin position="1"/>
        <end position="17"/>
    </location>
</feature>
<evidence type="ECO:0000256" key="19">
    <source>
        <dbReference type="SAM" id="Phobius"/>
    </source>
</evidence>
<evidence type="ECO:0000256" key="7">
    <source>
        <dbReference type="ARBA" id="ARBA00022679"/>
    </source>
</evidence>
<dbReference type="SUPFAM" id="SSF49899">
    <property type="entry name" value="Concanavalin A-like lectins/glucanases"/>
    <property type="match status" value="1"/>
</dbReference>
<evidence type="ECO:0000313" key="22">
    <source>
        <dbReference type="EMBL" id="KAK1370173.1"/>
    </source>
</evidence>
<keyword evidence="8 19" id="KW-0812">Transmembrane</keyword>
<dbReference type="Gene3D" id="3.30.200.20">
    <property type="entry name" value="Phosphorylase Kinase, domain 1"/>
    <property type="match status" value="1"/>
</dbReference>
<dbReference type="PROSITE" id="PS00107">
    <property type="entry name" value="PROTEIN_KINASE_ATP"/>
    <property type="match status" value="1"/>
</dbReference>
<keyword evidence="17" id="KW-0325">Glycoprotein</keyword>
<feature type="transmembrane region" description="Helical" evidence="19">
    <location>
        <begin position="276"/>
        <end position="300"/>
    </location>
</feature>
<keyword evidence="12 22" id="KW-0418">Kinase</keyword>
<dbReference type="PANTHER" id="PTHR27007">
    <property type="match status" value="1"/>
</dbReference>
<dbReference type="CDD" id="cd06899">
    <property type="entry name" value="lectin_legume_LecRK_Arcelin_ConA"/>
    <property type="match status" value="1"/>
</dbReference>
<accession>A0AAD8MFG1</accession>
<dbReference type="AlphaFoldDB" id="A0AAD8MFG1"/>
<feature type="binding site" evidence="18">
    <location>
        <position position="371"/>
    </location>
    <ligand>
        <name>ATP</name>
        <dbReference type="ChEBI" id="CHEBI:30616"/>
    </ligand>
</feature>
<keyword evidence="16 22" id="KW-0675">Receptor</keyword>
<dbReference type="EC" id="2.7.11.1" evidence="4"/>
<dbReference type="InterPro" id="IPR001220">
    <property type="entry name" value="Legume_lectin_dom"/>
</dbReference>
<keyword evidence="10" id="KW-0430">Lectin</keyword>
<feature type="chain" id="PRO_5042293011" description="non-specific serine/threonine protein kinase" evidence="20">
    <location>
        <begin position="18"/>
        <end position="661"/>
    </location>
</feature>
<proteinExistence type="inferred from homology"/>
<evidence type="ECO:0000256" key="13">
    <source>
        <dbReference type="ARBA" id="ARBA00022840"/>
    </source>
</evidence>
<dbReference type="InterPro" id="IPR019825">
    <property type="entry name" value="Lectin_legB_Mn/Ca_BS"/>
</dbReference>
<keyword evidence="9 20" id="KW-0732">Signal</keyword>
<evidence type="ECO:0000256" key="9">
    <source>
        <dbReference type="ARBA" id="ARBA00022729"/>
    </source>
</evidence>
<dbReference type="FunFam" id="3.30.200.20:FF:000178">
    <property type="entry name" value="serine/threonine-protein kinase PBS1-like"/>
    <property type="match status" value="1"/>
</dbReference>
<dbReference type="InterPro" id="IPR008271">
    <property type="entry name" value="Ser/Thr_kinase_AS"/>
</dbReference>
<dbReference type="GO" id="GO:0004674">
    <property type="term" value="F:protein serine/threonine kinase activity"/>
    <property type="evidence" value="ECO:0007669"/>
    <property type="project" value="UniProtKB-KW"/>
</dbReference>
<dbReference type="PROSITE" id="PS00108">
    <property type="entry name" value="PROTEIN_KINASE_ST"/>
    <property type="match status" value="1"/>
</dbReference>
<evidence type="ECO:0000256" key="15">
    <source>
        <dbReference type="ARBA" id="ARBA00023136"/>
    </source>
</evidence>
<dbReference type="InterPro" id="IPR013320">
    <property type="entry name" value="ConA-like_dom_sf"/>
</dbReference>
<evidence type="ECO:0000256" key="6">
    <source>
        <dbReference type="ARBA" id="ARBA00022527"/>
    </source>
</evidence>
<dbReference type="InterPro" id="IPR000719">
    <property type="entry name" value="Prot_kinase_dom"/>
</dbReference>
<feature type="transmembrane region" description="Helical" evidence="19">
    <location>
        <begin position="81"/>
        <end position="98"/>
    </location>
</feature>
<evidence type="ECO:0000256" key="1">
    <source>
        <dbReference type="ARBA" id="ARBA00004251"/>
    </source>
</evidence>
<dbReference type="Proteomes" id="UP001237642">
    <property type="component" value="Unassembled WGS sequence"/>
</dbReference>
<evidence type="ECO:0000256" key="18">
    <source>
        <dbReference type="PROSITE-ProRule" id="PRU10141"/>
    </source>
</evidence>
<dbReference type="GO" id="GO:0005524">
    <property type="term" value="F:ATP binding"/>
    <property type="evidence" value="ECO:0007669"/>
    <property type="project" value="UniProtKB-UniRule"/>
</dbReference>
<dbReference type="GO" id="GO:0030246">
    <property type="term" value="F:carbohydrate binding"/>
    <property type="evidence" value="ECO:0007669"/>
    <property type="project" value="UniProtKB-KW"/>
</dbReference>
<dbReference type="SUPFAM" id="SSF56112">
    <property type="entry name" value="Protein kinase-like (PK-like)"/>
    <property type="match status" value="1"/>
</dbReference>
<evidence type="ECO:0000256" key="10">
    <source>
        <dbReference type="ARBA" id="ARBA00022734"/>
    </source>
</evidence>
<dbReference type="GO" id="GO:0005886">
    <property type="term" value="C:plasma membrane"/>
    <property type="evidence" value="ECO:0007669"/>
    <property type="project" value="UniProtKB-SubCell"/>
</dbReference>
<comment type="subcellular location">
    <subcellularLocation>
        <location evidence="1">Cell membrane</location>
        <topology evidence="1">Single-pass type I membrane protein</topology>
    </subcellularLocation>
</comment>
<evidence type="ECO:0000256" key="20">
    <source>
        <dbReference type="SAM" id="SignalP"/>
    </source>
</evidence>
<dbReference type="InterPro" id="IPR017441">
    <property type="entry name" value="Protein_kinase_ATP_BS"/>
</dbReference>
<keyword evidence="15 19" id="KW-0472">Membrane</keyword>
<dbReference type="EMBL" id="JAUIZM010000008">
    <property type="protein sequence ID" value="KAK1370173.1"/>
    <property type="molecule type" value="Genomic_DNA"/>
</dbReference>
<dbReference type="Pfam" id="PF00069">
    <property type="entry name" value="Pkinase"/>
    <property type="match status" value="1"/>
</dbReference>
<dbReference type="PROSITE" id="PS50011">
    <property type="entry name" value="PROTEIN_KINASE_DOM"/>
    <property type="match status" value="1"/>
</dbReference>
<comment type="similarity">
    <text evidence="3">In the C-terminal section; belongs to the protein kinase superfamily. Ser/Thr protein kinase family.</text>
</comment>
<keyword evidence="23" id="KW-1185">Reference proteome</keyword>
<feature type="domain" description="Protein kinase" evidence="21">
    <location>
        <begin position="342"/>
        <end position="612"/>
    </location>
</feature>
<gene>
    <name evidence="22" type="ORF">POM88_036265</name>
</gene>
<dbReference type="SMART" id="SM00220">
    <property type="entry name" value="S_TKc"/>
    <property type="match status" value="1"/>
</dbReference>
<comment type="caution">
    <text evidence="22">The sequence shown here is derived from an EMBL/GenBank/DDBJ whole genome shotgun (WGS) entry which is preliminary data.</text>
</comment>
<evidence type="ECO:0000313" key="23">
    <source>
        <dbReference type="Proteomes" id="UP001237642"/>
    </source>
</evidence>
<evidence type="ECO:0000256" key="4">
    <source>
        <dbReference type="ARBA" id="ARBA00012513"/>
    </source>
</evidence>
<comment type="similarity">
    <text evidence="2">In the N-terminal section; belongs to the leguminous lectin family.</text>
</comment>
<protein>
    <recommendedName>
        <fullName evidence="4">non-specific serine/threonine protein kinase</fullName>
        <ecNumber evidence="4">2.7.11.1</ecNumber>
    </recommendedName>
</protein>
<keyword evidence="7" id="KW-0808">Transferase</keyword>
<dbReference type="Pfam" id="PF00139">
    <property type="entry name" value="Lectin_legB"/>
    <property type="match status" value="1"/>
</dbReference>